<evidence type="ECO:0008006" key="6">
    <source>
        <dbReference type="Google" id="ProtNLM"/>
    </source>
</evidence>
<organism evidence="5">
    <name type="scientific">Ditylum brightwellii</name>
    <dbReference type="NCBI Taxonomy" id="49249"/>
    <lineage>
        <taxon>Eukaryota</taxon>
        <taxon>Sar</taxon>
        <taxon>Stramenopiles</taxon>
        <taxon>Ochrophyta</taxon>
        <taxon>Bacillariophyta</taxon>
        <taxon>Mediophyceae</taxon>
        <taxon>Lithodesmiophycidae</taxon>
        <taxon>Lithodesmiales</taxon>
        <taxon>Lithodesmiaceae</taxon>
        <taxon>Ditylum</taxon>
    </lineage>
</organism>
<dbReference type="PROSITE" id="PS50005">
    <property type="entry name" value="TPR"/>
    <property type="match status" value="2"/>
</dbReference>
<dbReference type="SUPFAM" id="SSF48452">
    <property type="entry name" value="TPR-like"/>
    <property type="match status" value="2"/>
</dbReference>
<dbReference type="PANTHER" id="PTHR45641:SF19">
    <property type="entry name" value="NEPHROCYSTIN-3"/>
    <property type="match status" value="1"/>
</dbReference>
<proteinExistence type="predicted"/>
<evidence type="ECO:0000256" key="1">
    <source>
        <dbReference type="ARBA" id="ARBA00022737"/>
    </source>
</evidence>
<feature type="repeat" description="TPR" evidence="3">
    <location>
        <begin position="356"/>
        <end position="389"/>
    </location>
</feature>
<dbReference type="PANTHER" id="PTHR45641">
    <property type="entry name" value="TETRATRICOPEPTIDE REPEAT PROTEIN (AFU_ORTHOLOGUE AFUA_6G03870)"/>
    <property type="match status" value="1"/>
</dbReference>
<sequence>MIQTSLSEMGIIHYAREEFNRSLQSFREALQISCKALGYDHPQIAQILNNIACVHYETGKLIAAHATFEESLDLQRSSLGSSSDADTALLNISTTLCNVSMVSAKRRQYDAAIALLEEGLMVQESVLGDDHRVVINASENLDKFVSLKKANDGLESDTKVDQLHIVETLDRSNINMGGMSNEDYKENTAGETVESSSADVDNGVAGTVFGDSDGIPSRRAGTTDMTRQDDTDRLVLGSLKREMTTQQRVRVTALAAFVRPASSENVKHRKRGGRADLRSIFGRIPVIPFSDDRNRLSLPIGVDREKFLDAELNLKCIYDQAVDHLENDEVQEALDLFDGVLKNHKEKYGEVHHLVGTALHNKGLIYLYAEEYKMALPLFQEAINVRTAALGPEHPDVSASLIKSGLVLLAQEDFDGSLVILCQVLRARRKTLGYDHPQVASILNNIGCVHYECGGLLASLKAFEEALEIQRNALMKSPKDCIEVGISSTLCNIGFVYFKRKEYAEAIVALEEGLQIQRKVLGHLHSTVHTTVENLALAMAAANIRPEDSANTKSTLAKMTEMYMDMLKCN</sequence>
<evidence type="ECO:0000256" key="4">
    <source>
        <dbReference type="SAM" id="MobiDB-lite"/>
    </source>
</evidence>
<dbReference type="Pfam" id="PF13374">
    <property type="entry name" value="TPR_10"/>
    <property type="match status" value="3"/>
</dbReference>
<dbReference type="InterPro" id="IPR019734">
    <property type="entry name" value="TPR_rpt"/>
</dbReference>
<name>A0A7S4V583_9STRA</name>
<evidence type="ECO:0000313" key="5">
    <source>
        <dbReference type="EMBL" id="CAE4590493.1"/>
    </source>
</evidence>
<dbReference type="Gene3D" id="1.25.40.10">
    <property type="entry name" value="Tetratricopeptide repeat domain"/>
    <property type="match status" value="3"/>
</dbReference>
<feature type="repeat" description="TPR" evidence="3">
    <location>
        <begin position="487"/>
        <end position="520"/>
    </location>
</feature>
<evidence type="ECO:0000256" key="2">
    <source>
        <dbReference type="ARBA" id="ARBA00022803"/>
    </source>
</evidence>
<reference evidence="5" key="1">
    <citation type="submission" date="2021-01" db="EMBL/GenBank/DDBJ databases">
        <authorList>
            <person name="Corre E."/>
            <person name="Pelletier E."/>
            <person name="Niang G."/>
            <person name="Scheremetjew M."/>
            <person name="Finn R."/>
            <person name="Kale V."/>
            <person name="Holt S."/>
            <person name="Cochrane G."/>
            <person name="Meng A."/>
            <person name="Brown T."/>
            <person name="Cohen L."/>
        </authorList>
    </citation>
    <scope>NUCLEOTIDE SEQUENCE</scope>
    <source>
        <strain evidence="5">GSO104</strain>
    </source>
</reference>
<dbReference type="InterPro" id="IPR011990">
    <property type="entry name" value="TPR-like_helical_dom_sf"/>
</dbReference>
<gene>
    <name evidence="5" type="ORF">DBRI00130_LOCUS6171</name>
</gene>
<protein>
    <recommendedName>
        <fullName evidence="6">Kinesin light chain</fullName>
    </recommendedName>
</protein>
<feature type="region of interest" description="Disordered" evidence="4">
    <location>
        <begin position="195"/>
        <end position="225"/>
    </location>
</feature>
<dbReference type="SMART" id="SM00028">
    <property type="entry name" value="TPR"/>
    <property type="match status" value="7"/>
</dbReference>
<dbReference type="EMBL" id="HBNS01007634">
    <property type="protein sequence ID" value="CAE4590493.1"/>
    <property type="molecule type" value="Transcribed_RNA"/>
</dbReference>
<dbReference type="AlphaFoldDB" id="A0A7S4V583"/>
<evidence type="ECO:0000256" key="3">
    <source>
        <dbReference type="PROSITE-ProRule" id="PRU00339"/>
    </source>
</evidence>
<dbReference type="Pfam" id="PF13424">
    <property type="entry name" value="TPR_12"/>
    <property type="match status" value="2"/>
</dbReference>
<accession>A0A7S4V583</accession>
<keyword evidence="2 3" id="KW-0802">TPR repeat</keyword>
<keyword evidence="1" id="KW-0677">Repeat</keyword>